<feature type="coiled-coil region" evidence="6">
    <location>
        <begin position="11"/>
        <end position="38"/>
    </location>
</feature>
<gene>
    <name evidence="8" type="ORF">SHERM_29034</name>
</gene>
<dbReference type="SUPFAM" id="SSF55455">
    <property type="entry name" value="SRF-like"/>
    <property type="match status" value="1"/>
</dbReference>
<evidence type="ECO:0000256" key="3">
    <source>
        <dbReference type="ARBA" id="ARBA00023125"/>
    </source>
</evidence>
<dbReference type="GO" id="GO:0003677">
    <property type="term" value="F:DNA binding"/>
    <property type="evidence" value="ECO:0007669"/>
    <property type="project" value="UniProtKB-KW"/>
</dbReference>
<dbReference type="PROSITE" id="PS50066">
    <property type="entry name" value="MADS_BOX_2"/>
    <property type="match status" value="1"/>
</dbReference>
<dbReference type="InterPro" id="IPR002100">
    <property type="entry name" value="TF_MADSbox"/>
</dbReference>
<evidence type="ECO:0000256" key="2">
    <source>
        <dbReference type="ARBA" id="ARBA00023015"/>
    </source>
</evidence>
<name>A0A9N7NR47_STRHE</name>
<evidence type="ECO:0000256" key="6">
    <source>
        <dbReference type="SAM" id="Coils"/>
    </source>
</evidence>
<dbReference type="Gene3D" id="3.40.1810.10">
    <property type="entry name" value="Transcription factor, MADS-box"/>
    <property type="match status" value="1"/>
</dbReference>
<dbReference type="AlphaFoldDB" id="A0A9N7NR47"/>
<dbReference type="PRINTS" id="PR00404">
    <property type="entry name" value="MADSDOMAIN"/>
</dbReference>
<dbReference type="SMART" id="SM00432">
    <property type="entry name" value="MADS"/>
    <property type="match status" value="1"/>
</dbReference>
<dbReference type="OrthoDB" id="898323at2759"/>
<evidence type="ECO:0000256" key="5">
    <source>
        <dbReference type="ARBA" id="ARBA00023242"/>
    </source>
</evidence>
<keyword evidence="6" id="KW-0175">Coiled coil</keyword>
<dbReference type="GO" id="GO:0046983">
    <property type="term" value="F:protein dimerization activity"/>
    <property type="evidence" value="ECO:0007669"/>
    <property type="project" value="InterPro"/>
</dbReference>
<comment type="subcellular location">
    <subcellularLocation>
        <location evidence="1">Nucleus</location>
    </subcellularLocation>
</comment>
<dbReference type="InterPro" id="IPR050142">
    <property type="entry name" value="MADS-box/MEF2_TF"/>
</dbReference>
<evidence type="ECO:0000313" key="9">
    <source>
        <dbReference type="Proteomes" id="UP001153555"/>
    </source>
</evidence>
<dbReference type="Proteomes" id="UP001153555">
    <property type="component" value="Unassembled WGS sequence"/>
</dbReference>
<protein>
    <recommendedName>
        <fullName evidence="7">MADS-box domain-containing protein</fullName>
    </recommendedName>
</protein>
<dbReference type="CDD" id="cd00120">
    <property type="entry name" value="MADS"/>
    <property type="match status" value="1"/>
</dbReference>
<evidence type="ECO:0000259" key="7">
    <source>
        <dbReference type="PROSITE" id="PS50066"/>
    </source>
</evidence>
<dbReference type="PANTHER" id="PTHR48019">
    <property type="entry name" value="SERUM RESPONSE FACTOR HOMOLOG"/>
    <property type="match status" value="1"/>
</dbReference>
<keyword evidence="4" id="KW-0804">Transcription</keyword>
<evidence type="ECO:0000256" key="4">
    <source>
        <dbReference type="ARBA" id="ARBA00023163"/>
    </source>
</evidence>
<evidence type="ECO:0000313" key="8">
    <source>
        <dbReference type="EMBL" id="CAA0833778.1"/>
    </source>
</evidence>
<dbReference type="InterPro" id="IPR036879">
    <property type="entry name" value="TF_MADSbox_sf"/>
</dbReference>
<reference evidence="8" key="1">
    <citation type="submission" date="2019-12" db="EMBL/GenBank/DDBJ databases">
        <authorList>
            <person name="Scholes J."/>
        </authorList>
    </citation>
    <scope>NUCLEOTIDE SEQUENCE</scope>
</reference>
<keyword evidence="3" id="KW-0238">DNA-binding</keyword>
<keyword evidence="9" id="KW-1185">Reference proteome</keyword>
<dbReference type="EMBL" id="CACSLK010027842">
    <property type="protein sequence ID" value="CAA0833778.1"/>
    <property type="molecule type" value="Genomic_DNA"/>
</dbReference>
<evidence type="ECO:0000256" key="1">
    <source>
        <dbReference type="ARBA" id="ARBA00004123"/>
    </source>
</evidence>
<accession>A0A9N7NR47</accession>
<proteinExistence type="predicted"/>
<dbReference type="Pfam" id="PF00319">
    <property type="entry name" value="SRF-TF"/>
    <property type="match status" value="1"/>
</dbReference>
<organism evidence="8 9">
    <name type="scientific">Striga hermonthica</name>
    <name type="common">Purple witchweed</name>
    <name type="synonym">Buchnera hermonthica</name>
    <dbReference type="NCBI Taxonomy" id="68872"/>
    <lineage>
        <taxon>Eukaryota</taxon>
        <taxon>Viridiplantae</taxon>
        <taxon>Streptophyta</taxon>
        <taxon>Embryophyta</taxon>
        <taxon>Tracheophyta</taxon>
        <taxon>Spermatophyta</taxon>
        <taxon>Magnoliopsida</taxon>
        <taxon>eudicotyledons</taxon>
        <taxon>Gunneridae</taxon>
        <taxon>Pentapetalae</taxon>
        <taxon>asterids</taxon>
        <taxon>lamiids</taxon>
        <taxon>Lamiales</taxon>
        <taxon>Orobanchaceae</taxon>
        <taxon>Buchnereae</taxon>
        <taxon>Striga</taxon>
    </lineage>
</organism>
<keyword evidence="2" id="KW-0805">Transcription regulation</keyword>
<comment type="caution">
    <text evidence="8">The sequence shown here is derived from an EMBL/GenBank/DDBJ whole genome shotgun (WGS) entry which is preliminary data.</text>
</comment>
<keyword evidence="5" id="KW-0539">Nucleus</keyword>
<feature type="domain" description="MADS-box" evidence="7">
    <location>
        <begin position="1"/>
        <end position="61"/>
    </location>
</feature>
<sequence>MGRGKARLRFIADTKKRSEEFEKRKKALEKSASELSTLCGVDVGMIIYGPVHSKDYLDSPAMWPRNSPEVLEGLIESYKSTLGYEGRPKEYGLSDFFTEKAAKAEEELKKLRGLRYPMPHEDSFNCMPLEDIEQLCGVLGAKIEAVRGRINEMKGSAGWNYEQNTGEFDGFGLRADDRLMMMMMNNGSGLGMGQGQGQYGNYGLGFVGVGVQNGGLLTGIDGWGVMSNNGVYGLQGHFGNYTFDLGAGVPMVSYPVPSDEPLVPTAYLVPGVGAMTQ</sequence>
<dbReference type="GO" id="GO:0005634">
    <property type="term" value="C:nucleus"/>
    <property type="evidence" value="ECO:0007669"/>
    <property type="project" value="UniProtKB-SubCell"/>
</dbReference>